<name>A0A2P2NHG3_RHIMU</name>
<dbReference type="EMBL" id="GGEC01061415">
    <property type="protein sequence ID" value="MBX41899.1"/>
    <property type="molecule type" value="Transcribed_RNA"/>
</dbReference>
<dbReference type="AlphaFoldDB" id="A0A2P2NHG3"/>
<evidence type="ECO:0000313" key="1">
    <source>
        <dbReference type="EMBL" id="MBX41899.1"/>
    </source>
</evidence>
<protein>
    <submittedName>
        <fullName evidence="1">Uncharacterized protein</fullName>
    </submittedName>
</protein>
<proteinExistence type="predicted"/>
<sequence length="18" mass="2177">MTCLYLVHRMLTCISKYT</sequence>
<organism evidence="1">
    <name type="scientific">Rhizophora mucronata</name>
    <name type="common">Asiatic mangrove</name>
    <dbReference type="NCBI Taxonomy" id="61149"/>
    <lineage>
        <taxon>Eukaryota</taxon>
        <taxon>Viridiplantae</taxon>
        <taxon>Streptophyta</taxon>
        <taxon>Embryophyta</taxon>
        <taxon>Tracheophyta</taxon>
        <taxon>Spermatophyta</taxon>
        <taxon>Magnoliopsida</taxon>
        <taxon>eudicotyledons</taxon>
        <taxon>Gunneridae</taxon>
        <taxon>Pentapetalae</taxon>
        <taxon>rosids</taxon>
        <taxon>fabids</taxon>
        <taxon>Malpighiales</taxon>
        <taxon>Rhizophoraceae</taxon>
        <taxon>Rhizophora</taxon>
    </lineage>
</organism>
<accession>A0A2P2NHG3</accession>
<reference evidence="1" key="1">
    <citation type="submission" date="2018-02" db="EMBL/GenBank/DDBJ databases">
        <title>Rhizophora mucronata_Transcriptome.</title>
        <authorList>
            <person name="Meera S.P."/>
            <person name="Sreeshan A."/>
            <person name="Augustine A."/>
        </authorList>
    </citation>
    <scope>NUCLEOTIDE SEQUENCE</scope>
    <source>
        <tissue evidence="1">Leaf</tissue>
    </source>
</reference>